<reference evidence="1 2" key="1">
    <citation type="submission" date="2018-12" db="EMBL/GenBank/DDBJ databases">
        <authorList>
            <person name="Tiukova I."/>
            <person name="Dainat J."/>
        </authorList>
    </citation>
    <scope>NUCLEOTIDE SEQUENCE [LARGE SCALE GENOMIC DNA]</scope>
</reference>
<proteinExistence type="predicted"/>
<dbReference type="EMBL" id="CAACVR010000034">
    <property type="protein sequence ID" value="VEU23065.1"/>
    <property type="molecule type" value="Genomic_DNA"/>
</dbReference>
<name>A0A448YQ43_BRENA</name>
<accession>A0A448YQ43</accession>
<protein>
    <submittedName>
        <fullName evidence="1">DEKNAAC104298</fullName>
    </submittedName>
</protein>
<dbReference type="Pfam" id="PF08700">
    <property type="entry name" value="VPS51_Exo84_N"/>
    <property type="match status" value="1"/>
</dbReference>
<dbReference type="Proteomes" id="UP000290900">
    <property type="component" value="Unassembled WGS sequence"/>
</dbReference>
<dbReference type="STRING" id="13370.A0A448YQ43"/>
<dbReference type="AlphaFoldDB" id="A0A448YQ43"/>
<evidence type="ECO:0000313" key="2">
    <source>
        <dbReference type="Proteomes" id="UP000290900"/>
    </source>
</evidence>
<keyword evidence="2" id="KW-1185">Reference proteome</keyword>
<organism evidence="1 2">
    <name type="scientific">Brettanomyces naardenensis</name>
    <name type="common">Yeast</name>
    <dbReference type="NCBI Taxonomy" id="13370"/>
    <lineage>
        <taxon>Eukaryota</taxon>
        <taxon>Fungi</taxon>
        <taxon>Dikarya</taxon>
        <taxon>Ascomycota</taxon>
        <taxon>Saccharomycotina</taxon>
        <taxon>Pichiomycetes</taxon>
        <taxon>Pichiales</taxon>
        <taxon>Pichiaceae</taxon>
        <taxon>Brettanomyces</taxon>
    </lineage>
</organism>
<evidence type="ECO:0000313" key="1">
    <source>
        <dbReference type="EMBL" id="VEU23065.1"/>
    </source>
</evidence>
<sequence>MPDYDVSYLLQSSTSSLLSAYSVQDLEYIKGALTTDVANKKLELRDLVGSKYRELLKAADDIVTMDQLVRRENEELIELTFRRASYNSKSLQNLSVFHKNIAARDKQEALSRNRVIIFRNVVHDCIYSYYNLQDSLKTELAVARNDEDGDGDASISSLDSSPDTASSKFIHIAKQLCLVFNLFDREINDPDRQEAFSVQKIKSLRKRFLNDITYQLTQLSGGYEYQFASNLMTSYVILTQISPEDSLIWFLNLRKTAIFNIDASMNFQLWLSYVFVTLNYLSSFKTRLPAMLARHIYGAANSNWITQSSSLRKWCTWLNIDPTEYTVDFPLTASQLNIQSDVLDCELGSWKQEIDDNVFKKLSKSIEECLSLKGLSGHLSRILTGFKTFSSLVLLQCSNNLSLLDELISVWQKKYLSILRATLKEFGAISELILDQFTQSEKLEAASSTYGTDLFEDVDVSNVDKFVTEVSNPDINNSVIEPILVQINAFKADCRNIIISLDSLTKTASKLEGPVISIDDSEDSEFWLRTGTQVQNLVNDSIEFAINELNQAITLFFDRVDSTTKDPHQPVEYLYMIRIIVHLKKRLELSSIYSSFSKISTTEGTNQTLEINHLAAPLLTKLLIPLVGDLSKSCKEELSKMALKDEDNSSTSLWETFDGKGIPTAPSMELENILYKVACQLLEVNNSDYSDVYLIEEFEPVKQTLLDELLKIITDSITGNSKTVSLIAYADMMFILCFKAGPQEEALQSLESTNPVVSEAMEKLFQINPDLRDKDYRSMIIGYIVGHFKTVNLMYYPLS</sequence>
<dbReference type="OrthoDB" id="46189at2759"/>
<gene>
    <name evidence="1" type="ORF">BRENAR_LOCUS3796</name>
</gene>
<dbReference type="InParanoid" id="A0A448YQ43"/>